<dbReference type="Gene3D" id="3.40.50.1820">
    <property type="entry name" value="alpha/beta hydrolase"/>
    <property type="match status" value="1"/>
</dbReference>
<reference evidence="8 9" key="1">
    <citation type="journal article" date="2019" name="Commun. Biol.">
        <title>The bagworm genome reveals a unique fibroin gene that provides high tensile strength.</title>
        <authorList>
            <person name="Kono N."/>
            <person name="Nakamura H."/>
            <person name="Ohtoshi R."/>
            <person name="Tomita M."/>
            <person name="Numata K."/>
            <person name="Arakawa K."/>
        </authorList>
    </citation>
    <scope>NUCLEOTIDE SEQUENCE [LARGE SCALE GENOMIC DNA]</scope>
</reference>
<dbReference type="STRING" id="151549.A0A4C1Y9P3"/>
<dbReference type="InterPro" id="IPR029058">
    <property type="entry name" value="AB_hydrolase_fold"/>
</dbReference>
<comment type="caution">
    <text evidence="8">The sequence shown here is derived from an EMBL/GenBank/DDBJ whole genome shotgun (WGS) entry which is preliminary data.</text>
</comment>
<comment type="catalytic activity">
    <reaction evidence="6">
        <text>cis-stilbene oxide + H2O = (1R,2R)-hydrobenzoin</text>
        <dbReference type="Rhea" id="RHEA:23900"/>
        <dbReference type="ChEBI" id="CHEBI:15377"/>
        <dbReference type="ChEBI" id="CHEBI:50004"/>
        <dbReference type="ChEBI" id="CHEBI:50014"/>
        <dbReference type="EC" id="3.3.2.9"/>
    </reaction>
</comment>
<comment type="catalytic activity">
    <reaction evidence="1 6">
        <text>1-(4-methoxyphenyl)-N-methyl-N-[(3-methyloxetan-3-yl)methyl]methanamine + H2O = 2-{[(4-methoxybenzyl)(methyl)amino]methyl}-2-methylpropane-1,3-diol</text>
        <dbReference type="Rhea" id="RHEA:55764"/>
        <dbReference type="ChEBI" id="CHEBI:15377"/>
        <dbReference type="ChEBI" id="CHEBI:139161"/>
        <dbReference type="ChEBI" id="CHEBI:139164"/>
        <dbReference type="EC" id="3.3.2.9"/>
    </reaction>
</comment>
<protein>
    <recommendedName>
        <fullName evidence="6">Epoxide hydrolase</fullName>
        <ecNumber evidence="6">3.3.2.9</ecNumber>
    </recommendedName>
</protein>
<dbReference type="PIRSF" id="PIRSF001112">
    <property type="entry name" value="Epoxide_hydrolase"/>
    <property type="match status" value="1"/>
</dbReference>
<name>A0A4C1Y9P3_EUMVA</name>
<comment type="similarity">
    <text evidence="3 6">Belongs to the peptidase S33 family.</text>
</comment>
<feature type="domain" description="Epoxide hydrolase N-terminal" evidence="7">
    <location>
        <begin position="37"/>
        <end position="138"/>
    </location>
</feature>
<dbReference type="GO" id="GO:0005789">
    <property type="term" value="C:endoplasmic reticulum membrane"/>
    <property type="evidence" value="ECO:0007669"/>
    <property type="project" value="UniProtKB-SubCell"/>
</dbReference>
<dbReference type="AlphaFoldDB" id="A0A4C1Y9P3"/>
<keyword evidence="5 6" id="KW-0378">Hydrolase</keyword>
<evidence type="ECO:0000256" key="2">
    <source>
        <dbReference type="ARBA" id="ARBA00004111"/>
    </source>
</evidence>
<dbReference type="SUPFAM" id="SSF53474">
    <property type="entry name" value="alpha/beta-Hydrolases"/>
    <property type="match status" value="1"/>
</dbReference>
<dbReference type="PANTHER" id="PTHR21661">
    <property type="entry name" value="EPOXIDE HYDROLASE 1-RELATED"/>
    <property type="match status" value="1"/>
</dbReference>
<evidence type="ECO:0000313" key="8">
    <source>
        <dbReference type="EMBL" id="GBP71664.1"/>
    </source>
</evidence>
<keyword evidence="9" id="KW-1185">Reference proteome</keyword>
<evidence type="ECO:0000256" key="5">
    <source>
        <dbReference type="ARBA" id="ARBA00022801"/>
    </source>
</evidence>
<dbReference type="Proteomes" id="UP000299102">
    <property type="component" value="Unassembled WGS sequence"/>
</dbReference>
<dbReference type="OrthoDB" id="7130006at2759"/>
<sequence>MLYKTYLAFTHVPETPQMDLNFWWGPNHTRDSHDDSIRPYRILFSEAMQMDISRRFEYYRLRTIPKSMADVAFTYGFNSEALDRVYNYWSFKYNMDERERYFRKYKHYKTNIQGLDIHYVHVVHLLMLHGWPSSFVEFYELVPLLNRARSDYGFTFELIIPSLPGFGYSQGAVRPGLGPAQIAVIMRNLMHRIGIKKFYVHGGDLGHIVGSHMITLFPKEVAGFHTIFPVNFSKMSLITWLVGALYPKLFLDQSVIQKMYPIEEKTNFFLEESGYLHIQMTKPDSIGTALTESPMGLASYILEKFSTFSDPSNKFKTDGGLPDNGTLTRLLDNVMVYWITESITTSMRVYKEIVNNNELEKTLNNIPTPVPTWALRPYQEVIYQPDFMLKWKYSSLLGTTDPKGGGRFIAYEDPKLLADDLFKAVNIFERFHLDNEKK</sequence>
<evidence type="ECO:0000256" key="4">
    <source>
        <dbReference type="ARBA" id="ARBA00022797"/>
    </source>
</evidence>
<dbReference type="InterPro" id="IPR016292">
    <property type="entry name" value="Epoxide_hydrolase"/>
</dbReference>
<dbReference type="InterPro" id="IPR000639">
    <property type="entry name" value="Epox_hydrolase-like"/>
</dbReference>
<dbReference type="Pfam" id="PF06441">
    <property type="entry name" value="EHN"/>
    <property type="match status" value="1"/>
</dbReference>
<organism evidence="8 9">
    <name type="scientific">Eumeta variegata</name>
    <name type="common">Bagworm moth</name>
    <name type="synonym">Eumeta japonica</name>
    <dbReference type="NCBI Taxonomy" id="151549"/>
    <lineage>
        <taxon>Eukaryota</taxon>
        <taxon>Metazoa</taxon>
        <taxon>Ecdysozoa</taxon>
        <taxon>Arthropoda</taxon>
        <taxon>Hexapoda</taxon>
        <taxon>Insecta</taxon>
        <taxon>Pterygota</taxon>
        <taxon>Neoptera</taxon>
        <taxon>Endopterygota</taxon>
        <taxon>Lepidoptera</taxon>
        <taxon>Glossata</taxon>
        <taxon>Ditrysia</taxon>
        <taxon>Tineoidea</taxon>
        <taxon>Psychidae</taxon>
        <taxon>Oiketicinae</taxon>
        <taxon>Eumeta</taxon>
    </lineage>
</organism>
<dbReference type="InterPro" id="IPR010497">
    <property type="entry name" value="Epoxide_hydro_N"/>
</dbReference>
<gene>
    <name evidence="8" type="primary">JHEH</name>
    <name evidence="8" type="ORF">EVAR_62910_1</name>
</gene>
<keyword evidence="6" id="KW-0472">Membrane</keyword>
<accession>A0A4C1Y9P3</accession>
<evidence type="ECO:0000256" key="3">
    <source>
        <dbReference type="ARBA" id="ARBA00010088"/>
    </source>
</evidence>
<dbReference type="PANTHER" id="PTHR21661:SF35">
    <property type="entry name" value="EPOXIDE HYDROLASE"/>
    <property type="match status" value="1"/>
</dbReference>
<keyword evidence="4 6" id="KW-0058">Aromatic hydrocarbons catabolism</keyword>
<evidence type="ECO:0000256" key="6">
    <source>
        <dbReference type="PIRNR" id="PIRNR001112"/>
    </source>
</evidence>
<comment type="function">
    <text evidence="6">Catalyzes juvenile hormone hydrolysis.</text>
</comment>
<evidence type="ECO:0000256" key="1">
    <source>
        <dbReference type="ARBA" id="ARBA00000221"/>
    </source>
</evidence>
<comment type="subcellular location">
    <subcellularLocation>
        <location evidence="6">Endoplasmic reticulum membrane</location>
    </subcellularLocation>
    <subcellularLocation>
        <location evidence="2">Microsome membrane</location>
        <topology evidence="2">Single-pass membrane protein</topology>
    </subcellularLocation>
</comment>
<proteinExistence type="inferred from homology"/>
<evidence type="ECO:0000313" key="9">
    <source>
        <dbReference type="Proteomes" id="UP000299102"/>
    </source>
</evidence>
<dbReference type="EMBL" id="BGZK01001116">
    <property type="protein sequence ID" value="GBP71664.1"/>
    <property type="molecule type" value="Genomic_DNA"/>
</dbReference>
<dbReference type="EC" id="3.3.2.9" evidence="6"/>
<dbReference type="GO" id="GO:0097176">
    <property type="term" value="P:epoxide metabolic process"/>
    <property type="evidence" value="ECO:0007669"/>
    <property type="project" value="TreeGrafter"/>
</dbReference>
<keyword evidence="6" id="KW-0256">Endoplasmic reticulum</keyword>
<dbReference type="PRINTS" id="PR00412">
    <property type="entry name" value="EPOXHYDRLASE"/>
</dbReference>
<evidence type="ECO:0000259" key="7">
    <source>
        <dbReference type="Pfam" id="PF06441"/>
    </source>
</evidence>
<dbReference type="GO" id="GO:0033961">
    <property type="term" value="F:cis-stilbene-oxide hydrolase activity"/>
    <property type="evidence" value="ECO:0007669"/>
    <property type="project" value="UniProtKB-UniRule"/>
</dbReference>